<dbReference type="Proteomes" id="UP000326061">
    <property type="component" value="Chromosome"/>
</dbReference>
<accession>A0AAJ4A4L9</accession>
<reference evidence="2" key="1">
    <citation type="submission" date="2019-06" db="EMBL/GenBank/DDBJ databases">
        <title>Sulfurimonas gotlandica sp. nov., a chemoautotrophic and psychrotolerant epsilonproteobacterium isolated from a pelagic redoxcline, and an emended description of the genus Sulfurimonas.</title>
        <authorList>
            <person name="Wang S."/>
            <person name="Jiang L."/>
            <person name="Shao Z."/>
        </authorList>
    </citation>
    <scope>NUCLEOTIDE SEQUENCE [LARGE SCALE GENOMIC DNA]</scope>
    <source>
        <strain evidence="2">1-1N</strain>
    </source>
</reference>
<evidence type="ECO:0000313" key="2">
    <source>
        <dbReference type="Proteomes" id="UP000326061"/>
    </source>
</evidence>
<dbReference type="AlphaFoldDB" id="A0AAJ4A4L9"/>
<name>A0AAJ4A4L9_9BACT</name>
<gene>
    <name evidence="1" type="ORF">FJR47_07555</name>
</gene>
<protein>
    <submittedName>
        <fullName evidence="1">Helix-turn-helix domain-containing protein</fullName>
    </submittedName>
</protein>
<dbReference type="KEGG" id="suln:FJR47_07555"/>
<dbReference type="RefSeq" id="WP_152299833.1">
    <property type="nucleotide sequence ID" value="NZ_CP041166.1"/>
</dbReference>
<organism evidence="1 2">
    <name type="scientific">Sulfurimonas xiamenensis</name>
    <dbReference type="NCBI Taxonomy" id="2590021"/>
    <lineage>
        <taxon>Bacteria</taxon>
        <taxon>Pseudomonadati</taxon>
        <taxon>Campylobacterota</taxon>
        <taxon>Epsilonproteobacteria</taxon>
        <taxon>Campylobacterales</taxon>
        <taxon>Sulfurimonadaceae</taxon>
        <taxon>Sulfurimonas</taxon>
    </lineage>
</organism>
<proteinExistence type="predicted"/>
<dbReference type="EMBL" id="CP041166">
    <property type="protein sequence ID" value="QFR43772.1"/>
    <property type="molecule type" value="Genomic_DNA"/>
</dbReference>
<keyword evidence="2" id="KW-1185">Reference proteome</keyword>
<sequence>MSDKCSQIEASKILGISRQSINNLIRRGKIHRYDNKAVSLDEIKDYINKTPELKKEKKAIIRLELTKQKHYEAWNLKNITTDDFTDFIIDKFFIFFSTYSDDEIIEKLSTISWLIYYYQHSYESIPAKKIKQKNNYKIGADTKTIKDATDEILKLLDDCFNEKSKQAKLITAIKDLQKNPYDYIYLPKDLQDIRITKINLAENLKLTILPKNSRLKRKNEKNPHFNKIDKILEALPFENINLSK</sequence>
<evidence type="ECO:0000313" key="1">
    <source>
        <dbReference type="EMBL" id="QFR43772.1"/>
    </source>
</evidence>